<dbReference type="InterPro" id="IPR041698">
    <property type="entry name" value="Methyltransf_25"/>
</dbReference>
<dbReference type="Pfam" id="PF13649">
    <property type="entry name" value="Methyltransf_25"/>
    <property type="match status" value="1"/>
</dbReference>
<dbReference type="InterPro" id="IPR029063">
    <property type="entry name" value="SAM-dependent_MTases_sf"/>
</dbReference>
<keyword evidence="1" id="KW-0808">Transferase</keyword>
<dbReference type="RefSeq" id="WP_048080280.1">
    <property type="nucleotide sequence ID" value="NZ_JAPVER010000018.1"/>
</dbReference>
<evidence type="ECO:0000256" key="1">
    <source>
        <dbReference type="ARBA" id="ARBA00022679"/>
    </source>
</evidence>
<proteinExistence type="predicted"/>
<organism evidence="3 5">
    <name type="scientific">Methanobacterium veterum</name>
    <dbReference type="NCBI Taxonomy" id="408577"/>
    <lineage>
        <taxon>Archaea</taxon>
        <taxon>Methanobacteriati</taxon>
        <taxon>Methanobacteriota</taxon>
        <taxon>Methanomada group</taxon>
        <taxon>Methanobacteria</taxon>
        <taxon>Methanobacteriales</taxon>
        <taxon>Methanobacteriaceae</taxon>
        <taxon>Methanobacterium</taxon>
    </lineage>
</organism>
<comment type="caution">
    <text evidence="3">The sequence shown here is derived from an EMBL/GenBank/DDBJ whole genome shotgun (WGS) entry which is preliminary data.</text>
</comment>
<feature type="domain" description="Methyltransferase" evidence="2">
    <location>
        <begin position="46"/>
        <end position="135"/>
    </location>
</feature>
<gene>
    <name evidence="4" type="ORF">O3H35_08795</name>
    <name evidence="3" type="ORF">O3H54_03675</name>
</gene>
<sequence>MTEEQLYKKFAGYYDKIYEKLDHKRESKFIKWAVNKHGNSESNVLLDIACGTGRHAHFLKDDFEILGIDISKEMLKIAQEKVPDVEFITGDMKKLDLGRKFDVVICMFSAMNYNVTAEELKLTLTNFYGHLNKGGVLIFDLGINKENWVDGHLSVDTVVDKDLKLARISKAHLENGVLNSNFIFLVKENGKVDFDIDEHKLGIFEIKKVDELMKSIGFKTFIYSNFKDEIYEIGNGERPVFVGVK</sequence>
<dbReference type="EMBL" id="JAPVER010000018">
    <property type="protein sequence ID" value="MCZ3364976.1"/>
    <property type="molecule type" value="Genomic_DNA"/>
</dbReference>
<keyword evidence="5" id="KW-1185">Reference proteome</keyword>
<reference evidence="3" key="1">
    <citation type="submission" date="2022-12" db="EMBL/GenBank/DDBJ databases">
        <title>Reclassification of two methanogenic archaea species isolated from the Kolyma lowland permafrost.</title>
        <authorList>
            <person name="Trubitsyn V.E."/>
            <person name="Rivkina E.M."/>
            <person name="Shcherbakova V.A."/>
        </authorList>
    </citation>
    <scope>NUCLEOTIDE SEQUENCE</scope>
    <source>
        <strain evidence="3">M2</strain>
        <strain evidence="4">MK4</strain>
    </source>
</reference>
<evidence type="ECO:0000313" key="3">
    <source>
        <dbReference type="EMBL" id="MCZ3364976.1"/>
    </source>
</evidence>
<dbReference type="CDD" id="cd02440">
    <property type="entry name" value="AdoMet_MTases"/>
    <property type="match status" value="1"/>
</dbReference>
<dbReference type="Proteomes" id="UP001074446">
    <property type="component" value="Unassembled WGS sequence"/>
</dbReference>
<evidence type="ECO:0000313" key="5">
    <source>
        <dbReference type="Proteomes" id="UP001068021"/>
    </source>
</evidence>
<name>A0A9E5DGU4_9EURY</name>
<dbReference type="SUPFAM" id="SSF53335">
    <property type="entry name" value="S-adenosyl-L-methionine-dependent methyltransferases"/>
    <property type="match status" value="1"/>
</dbReference>
<evidence type="ECO:0000313" key="4">
    <source>
        <dbReference type="EMBL" id="MCZ3372731.1"/>
    </source>
</evidence>
<dbReference type="Gene3D" id="3.40.50.150">
    <property type="entry name" value="Vaccinia Virus protein VP39"/>
    <property type="match status" value="1"/>
</dbReference>
<dbReference type="Proteomes" id="UP001068021">
    <property type="component" value="Unassembled WGS sequence"/>
</dbReference>
<protein>
    <submittedName>
        <fullName evidence="3">Class I SAM-dependent methyltransferase</fullName>
    </submittedName>
</protein>
<keyword evidence="3" id="KW-0489">Methyltransferase</keyword>
<dbReference type="EMBL" id="JAPVES010000030">
    <property type="protein sequence ID" value="MCZ3372731.1"/>
    <property type="molecule type" value="Genomic_DNA"/>
</dbReference>
<evidence type="ECO:0000259" key="2">
    <source>
        <dbReference type="Pfam" id="PF13649"/>
    </source>
</evidence>
<dbReference type="AlphaFoldDB" id="A0A9E5DGU4"/>
<accession>A0A9E5DGU4</accession>
<dbReference type="Gene3D" id="2.20.130.10">
    <property type="entry name" value="CAC2371-like domains"/>
    <property type="match status" value="1"/>
</dbReference>
<dbReference type="GO" id="GO:0008168">
    <property type="term" value="F:methyltransferase activity"/>
    <property type="evidence" value="ECO:0007669"/>
    <property type="project" value="UniProtKB-KW"/>
</dbReference>
<dbReference type="PANTHER" id="PTHR43861">
    <property type="entry name" value="TRANS-ACONITATE 2-METHYLTRANSFERASE-RELATED"/>
    <property type="match status" value="1"/>
</dbReference>
<dbReference type="GO" id="GO:0032259">
    <property type="term" value="P:methylation"/>
    <property type="evidence" value="ECO:0007669"/>
    <property type="project" value="UniProtKB-KW"/>
</dbReference>